<dbReference type="Pfam" id="PF04339">
    <property type="entry name" value="FemAB_like"/>
    <property type="match status" value="1"/>
</dbReference>
<dbReference type="InterPro" id="IPR016181">
    <property type="entry name" value="Acyl_CoA_acyltransferase"/>
</dbReference>
<organism evidence="1 2">
    <name type="scientific">Nonomuraea cavernae</name>
    <dbReference type="NCBI Taxonomy" id="2045107"/>
    <lineage>
        <taxon>Bacteria</taxon>
        <taxon>Bacillati</taxon>
        <taxon>Actinomycetota</taxon>
        <taxon>Actinomycetes</taxon>
        <taxon>Streptosporangiales</taxon>
        <taxon>Streptosporangiaceae</taxon>
        <taxon>Nonomuraea</taxon>
    </lineage>
</organism>
<accession>A0A917YN25</accession>
<evidence type="ECO:0000313" key="1">
    <source>
        <dbReference type="EMBL" id="GGO60769.1"/>
    </source>
</evidence>
<dbReference type="EMBL" id="BMNH01000001">
    <property type="protein sequence ID" value="GGO60769.1"/>
    <property type="molecule type" value="Genomic_DNA"/>
</dbReference>
<dbReference type="AlphaFoldDB" id="A0A917YN25"/>
<evidence type="ECO:0008006" key="3">
    <source>
        <dbReference type="Google" id="ProtNLM"/>
    </source>
</evidence>
<dbReference type="SUPFAM" id="SSF55729">
    <property type="entry name" value="Acyl-CoA N-acyltransferases (Nat)"/>
    <property type="match status" value="1"/>
</dbReference>
<sequence>MIAQDSWTVSSVPSIHKVDPAEWDRVAGGRGLYVSHPWLTATEEAAENRGATEYLLVHQGPELRAAMALYPRTRPPEDRFYDVISQFAEPSGCEDREGWYPSVLGGTIAAYWNDLLVDRTAPPQARDTAMKLLLEAFDRARAGRAAALRYLTAEAAEAAGAHFGERAQVFFSGGAQTTIDVQWSSFEDYLSWLPGRRRIEAGREIRKFHAWEADLTSPGFGDRIGELAPLVAQLKSNYGHAADESTISDQLHAQEKYLGDRAKVFASELSGRVVAFSLSFVWENELYVRSVGFDYARTERTFAYFNLTYYEPIRFAIENGLRRVHLGLGTYEAKQARGARLEPSWCVVFPPAGTGVRARDALERQAATGLRRWEERYGPIPAVIR</sequence>
<reference evidence="1" key="2">
    <citation type="submission" date="2020-09" db="EMBL/GenBank/DDBJ databases">
        <authorList>
            <person name="Sun Q."/>
            <person name="Zhou Y."/>
        </authorList>
    </citation>
    <scope>NUCLEOTIDE SEQUENCE</scope>
    <source>
        <strain evidence="1">CGMCC 4.7368</strain>
    </source>
</reference>
<dbReference type="RefSeq" id="WP_189121966.1">
    <property type="nucleotide sequence ID" value="NZ_BMNH01000001.1"/>
</dbReference>
<reference evidence="1" key="1">
    <citation type="journal article" date="2014" name="Int. J. Syst. Evol. Microbiol.">
        <title>Complete genome sequence of Corynebacterium casei LMG S-19264T (=DSM 44701T), isolated from a smear-ripened cheese.</title>
        <authorList>
            <consortium name="US DOE Joint Genome Institute (JGI-PGF)"/>
            <person name="Walter F."/>
            <person name="Albersmeier A."/>
            <person name="Kalinowski J."/>
            <person name="Ruckert C."/>
        </authorList>
    </citation>
    <scope>NUCLEOTIDE SEQUENCE</scope>
    <source>
        <strain evidence="1">CGMCC 4.7368</strain>
    </source>
</reference>
<keyword evidence="2" id="KW-1185">Reference proteome</keyword>
<protein>
    <recommendedName>
        <fullName evidence="3">BioF2-like acetyltransferase domain-containing protein</fullName>
    </recommendedName>
</protein>
<dbReference type="Proteomes" id="UP000646523">
    <property type="component" value="Unassembled WGS sequence"/>
</dbReference>
<gene>
    <name evidence="1" type="ORF">GCM10012289_01420</name>
</gene>
<comment type="caution">
    <text evidence="1">The sequence shown here is derived from an EMBL/GenBank/DDBJ whole genome shotgun (WGS) entry which is preliminary data.</text>
</comment>
<dbReference type="InterPro" id="IPR007434">
    <property type="entry name" value="FemAB-like"/>
</dbReference>
<proteinExistence type="predicted"/>
<evidence type="ECO:0000313" key="2">
    <source>
        <dbReference type="Proteomes" id="UP000646523"/>
    </source>
</evidence>
<name>A0A917YN25_9ACTN</name>
<dbReference type="Gene3D" id="3.40.630.30">
    <property type="match status" value="1"/>
</dbReference>